<dbReference type="GO" id="GO:0006420">
    <property type="term" value="P:arginyl-tRNA aminoacylation"/>
    <property type="evidence" value="ECO:0007669"/>
    <property type="project" value="InterPro"/>
</dbReference>
<proteinExistence type="predicted"/>
<evidence type="ECO:0000256" key="3">
    <source>
        <dbReference type="ARBA" id="ARBA00022840"/>
    </source>
</evidence>
<organism evidence="5 6">
    <name type="scientific">Actinomadura rudentiformis</name>
    <dbReference type="NCBI Taxonomy" id="359158"/>
    <lineage>
        <taxon>Bacteria</taxon>
        <taxon>Bacillati</taxon>
        <taxon>Actinomycetota</taxon>
        <taxon>Actinomycetes</taxon>
        <taxon>Streptosporangiales</taxon>
        <taxon>Thermomonosporaceae</taxon>
        <taxon>Actinomadura</taxon>
    </lineage>
</organism>
<evidence type="ECO:0000256" key="1">
    <source>
        <dbReference type="ARBA" id="ARBA00022598"/>
    </source>
</evidence>
<keyword evidence="2" id="KW-0547">Nucleotide-binding</keyword>
<protein>
    <submittedName>
        <fullName evidence="5">Anticodon-binding protein</fullName>
    </submittedName>
</protein>
<dbReference type="Gene3D" id="1.10.730.10">
    <property type="entry name" value="Isoleucyl-tRNA Synthetase, Domain 1"/>
    <property type="match status" value="1"/>
</dbReference>
<gene>
    <name evidence="5" type="ORF">F8566_24710</name>
</gene>
<dbReference type="AlphaFoldDB" id="A0A6H9YIM6"/>
<evidence type="ECO:0000259" key="4">
    <source>
        <dbReference type="SMART" id="SM00836"/>
    </source>
</evidence>
<name>A0A6H9YIM6_9ACTN</name>
<dbReference type="GO" id="GO:0004814">
    <property type="term" value="F:arginine-tRNA ligase activity"/>
    <property type="evidence" value="ECO:0007669"/>
    <property type="project" value="InterPro"/>
</dbReference>
<evidence type="ECO:0000256" key="2">
    <source>
        <dbReference type="ARBA" id="ARBA00022741"/>
    </source>
</evidence>
<accession>A0A6H9YIM6</accession>
<keyword evidence="1" id="KW-0436">Ligase</keyword>
<dbReference type="Pfam" id="PF05746">
    <property type="entry name" value="DALR_1"/>
    <property type="match status" value="1"/>
</dbReference>
<dbReference type="GO" id="GO:0005524">
    <property type="term" value="F:ATP binding"/>
    <property type="evidence" value="ECO:0007669"/>
    <property type="project" value="UniProtKB-KW"/>
</dbReference>
<keyword evidence="6" id="KW-1185">Reference proteome</keyword>
<dbReference type="EMBL" id="WBMT01000012">
    <property type="protein sequence ID" value="KAB2345925.1"/>
    <property type="molecule type" value="Genomic_DNA"/>
</dbReference>
<keyword evidence="3" id="KW-0067">ATP-binding</keyword>
<dbReference type="RefSeq" id="WP_151563880.1">
    <property type="nucleotide sequence ID" value="NZ_WBMT01000012.1"/>
</dbReference>
<feature type="domain" description="DALR anticodon binding" evidence="4">
    <location>
        <begin position="108"/>
        <end position="226"/>
    </location>
</feature>
<dbReference type="SMART" id="SM00836">
    <property type="entry name" value="DALR_1"/>
    <property type="match status" value="1"/>
</dbReference>
<dbReference type="InterPro" id="IPR009080">
    <property type="entry name" value="tRNAsynth_Ia_anticodon-bd"/>
</dbReference>
<dbReference type="SUPFAM" id="SSF47323">
    <property type="entry name" value="Anticodon-binding domain of a subclass of class I aminoacyl-tRNA synthetases"/>
    <property type="match status" value="1"/>
</dbReference>
<comment type="caution">
    <text evidence="5">The sequence shown here is derived from an EMBL/GenBank/DDBJ whole genome shotgun (WGS) entry which is preliminary data.</text>
</comment>
<dbReference type="OrthoDB" id="9803211at2"/>
<dbReference type="Proteomes" id="UP000468735">
    <property type="component" value="Unassembled WGS sequence"/>
</dbReference>
<evidence type="ECO:0000313" key="6">
    <source>
        <dbReference type="Proteomes" id="UP000468735"/>
    </source>
</evidence>
<evidence type="ECO:0000313" key="5">
    <source>
        <dbReference type="EMBL" id="KAB2345925.1"/>
    </source>
</evidence>
<dbReference type="InterPro" id="IPR008909">
    <property type="entry name" value="DALR_anticod-bd"/>
</dbReference>
<reference evidence="5 6" key="1">
    <citation type="submission" date="2019-09" db="EMBL/GenBank/DDBJ databases">
        <title>Actinomadura physcomitrii sp. nov., a novel actinomycete isolated from moss [Physcomitrium sphaericum (Ludw) Fuernr].</title>
        <authorList>
            <person name="Zhuang X."/>
            <person name="Liu C."/>
        </authorList>
    </citation>
    <scope>NUCLEOTIDE SEQUENCE [LARGE SCALE GENOMIC DNA]</scope>
    <source>
        <strain evidence="5 6">HMC1</strain>
    </source>
</reference>
<sequence length="226" mass="23817">MTPADVSSAIARAVGVREVPLTCVGAGLYGSPVALRMGLDPEGVAERVREEPGILGVETSGGFLTVSVGVAETVQSVLDEGDAYGRAEVPRGGWADRPRIFENPGFRVRYAYARAVAVGRRARDLGLRGGTAEGLRGEELAVVGALGDFPGRAAQAERERDASALMKCLERLADAFHGVYERCPALPQGDEKPGAVHEARVTLAKAARIALGNGLKMIGETPRERI</sequence>